<dbReference type="InterPro" id="IPR013549">
    <property type="entry name" value="DUF1731"/>
</dbReference>
<dbReference type="AlphaFoldDB" id="A0A7X8SQT3"/>
<comment type="caution">
    <text evidence="4">The sequence shown here is derived from an EMBL/GenBank/DDBJ whole genome shotgun (WGS) entry which is preliminary data.</text>
</comment>
<dbReference type="Gene3D" id="3.40.50.720">
    <property type="entry name" value="NAD(P)-binding Rossmann-like Domain"/>
    <property type="match status" value="1"/>
</dbReference>
<evidence type="ECO:0000259" key="2">
    <source>
        <dbReference type="Pfam" id="PF01370"/>
    </source>
</evidence>
<evidence type="ECO:0000259" key="3">
    <source>
        <dbReference type="Pfam" id="PF08338"/>
    </source>
</evidence>
<evidence type="ECO:0000256" key="1">
    <source>
        <dbReference type="ARBA" id="ARBA00009353"/>
    </source>
</evidence>
<dbReference type="NCBIfam" id="TIGR01777">
    <property type="entry name" value="yfcH"/>
    <property type="match status" value="1"/>
</dbReference>
<dbReference type="RefSeq" id="WP_168885384.1">
    <property type="nucleotide sequence ID" value="NZ_JABAIL010000014.1"/>
</dbReference>
<sequence length="297" mass="32860">MKVLITGGSGLVGQEISDKLYSRGDEVRWLSRKEDLNARYKRYKWDIQNDFIDDKALEGIDAVIHLAGKSVGDGRWTDTAKKEILESRTKSTHLLMGKINSMENPPKTVVCASAIGFYGDQKDKTCDENSGVGNDFLADVVNQWETEQQKLQRSRLVQLRIGVVLTEKGGALPKMMIPIKFGVGSPIGDGQQWISWISLRDLSNLFIYSIDNTEVQGIINAVAPNPVTNEQLTKAIGTKLNRPVFLPNVPGFVLKTILGESASLVLSSTKVVSVKEVGYKYVDQIIDDALKEPEKCC</sequence>
<dbReference type="SUPFAM" id="SSF51735">
    <property type="entry name" value="NAD(P)-binding Rossmann-fold domains"/>
    <property type="match status" value="1"/>
</dbReference>
<dbReference type="InterPro" id="IPR001509">
    <property type="entry name" value="Epimerase_deHydtase"/>
</dbReference>
<dbReference type="PANTHER" id="PTHR11092">
    <property type="entry name" value="SUGAR NUCLEOTIDE EPIMERASE RELATED"/>
    <property type="match status" value="1"/>
</dbReference>
<feature type="domain" description="NAD-dependent epimerase/dehydratase" evidence="2">
    <location>
        <begin position="3"/>
        <end position="125"/>
    </location>
</feature>
<reference evidence="4 5" key="1">
    <citation type="submission" date="2020-04" db="EMBL/GenBank/DDBJ databases">
        <title>Flammeovirga sp. SR4, a novel species isolated from seawater.</title>
        <authorList>
            <person name="Wang X."/>
        </authorList>
    </citation>
    <scope>NUCLEOTIDE SEQUENCE [LARGE SCALE GENOMIC DNA]</scope>
    <source>
        <strain evidence="4 5">SR4</strain>
    </source>
</reference>
<evidence type="ECO:0000313" key="4">
    <source>
        <dbReference type="EMBL" id="NLR94675.1"/>
    </source>
</evidence>
<comment type="similarity">
    <text evidence="1">Belongs to the NAD(P)-dependent epimerase/dehydratase family. SDR39U1 subfamily.</text>
</comment>
<dbReference type="InterPro" id="IPR010099">
    <property type="entry name" value="SDR39U1"/>
</dbReference>
<gene>
    <name evidence="4" type="ORF">HGP29_25950</name>
</gene>
<dbReference type="Pfam" id="PF08338">
    <property type="entry name" value="DUF1731"/>
    <property type="match status" value="1"/>
</dbReference>
<accession>A0A7X8SQT3</accession>
<organism evidence="4 5">
    <name type="scientific">Flammeovirga agarivorans</name>
    <dbReference type="NCBI Taxonomy" id="2726742"/>
    <lineage>
        <taxon>Bacteria</taxon>
        <taxon>Pseudomonadati</taxon>
        <taxon>Bacteroidota</taxon>
        <taxon>Cytophagia</taxon>
        <taxon>Cytophagales</taxon>
        <taxon>Flammeovirgaceae</taxon>
        <taxon>Flammeovirga</taxon>
    </lineage>
</organism>
<dbReference type="InterPro" id="IPR036291">
    <property type="entry name" value="NAD(P)-bd_dom_sf"/>
</dbReference>
<feature type="domain" description="DUF1731" evidence="3">
    <location>
        <begin position="249"/>
        <end position="291"/>
    </location>
</feature>
<proteinExistence type="inferred from homology"/>
<keyword evidence="5" id="KW-1185">Reference proteome</keyword>
<dbReference type="PANTHER" id="PTHR11092:SF0">
    <property type="entry name" value="EPIMERASE FAMILY PROTEIN SDR39U1"/>
    <property type="match status" value="1"/>
</dbReference>
<evidence type="ECO:0000313" key="5">
    <source>
        <dbReference type="Proteomes" id="UP000585050"/>
    </source>
</evidence>
<name>A0A7X8SQT3_9BACT</name>
<protein>
    <submittedName>
        <fullName evidence="4">TIGR01777 family protein</fullName>
    </submittedName>
</protein>
<dbReference type="EMBL" id="JABAIL010000014">
    <property type="protein sequence ID" value="NLR94675.1"/>
    <property type="molecule type" value="Genomic_DNA"/>
</dbReference>
<dbReference type="Proteomes" id="UP000585050">
    <property type="component" value="Unassembled WGS sequence"/>
</dbReference>
<dbReference type="Pfam" id="PF01370">
    <property type="entry name" value="Epimerase"/>
    <property type="match status" value="1"/>
</dbReference>